<evidence type="ECO:0000313" key="9">
    <source>
        <dbReference type="EMBL" id="SIR05139.1"/>
    </source>
</evidence>
<dbReference type="Pfam" id="PF00483">
    <property type="entry name" value="NTP_transferase"/>
    <property type="match status" value="1"/>
</dbReference>
<dbReference type="EC" id="2.7.7.9" evidence="2 6"/>
<evidence type="ECO:0000256" key="1">
    <source>
        <dbReference type="ARBA" id="ARBA00006890"/>
    </source>
</evidence>
<dbReference type="CDD" id="cd02541">
    <property type="entry name" value="UGPase_prokaryotic"/>
    <property type="match status" value="1"/>
</dbReference>
<organism evidence="9 10">
    <name type="scientific">Domibacillus enclensis</name>
    <dbReference type="NCBI Taxonomy" id="1017273"/>
    <lineage>
        <taxon>Bacteria</taxon>
        <taxon>Bacillati</taxon>
        <taxon>Bacillota</taxon>
        <taxon>Bacilli</taxon>
        <taxon>Bacillales</taxon>
        <taxon>Bacillaceae</taxon>
        <taxon>Domibacillus</taxon>
    </lineage>
</organism>
<protein>
    <recommendedName>
        <fullName evidence="2 6">UTP--glucose-1-phosphate uridylyltransferase</fullName>
        <ecNumber evidence="2 6">2.7.7.9</ecNumber>
    </recommendedName>
    <alternativeName>
        <fullName evidence="6">UDP-glucose pyrophosphorylase</fullName>
    </alternativeName>
</protein>
<comment type="catalytic activity">
    <reaction evidence="5 6">
        <text>alpha-D-glucose 1-phosphate + UTP + H(+) = UDP-alpha-D-glucose + diphosphate</text>
        <dbReference type="Rhea" id="RHEA:19889"/>
        <dbReference type="ChEBI" id="CHEBI:15378"/>
        <dbReference type="ChEBI" id="CHEBI:33019"/>
        <dbReference type="ChEBI" id="CHEBI:46398"/>
        <dbReference type="ChEBI" id="CHEBI:58601"/>
        <dbReference type="ChEBI" id="CHEBI:58885"/>
        <dbReference type="EC" id="2.7.7.9"/>
    </reaction>
</comment>
<evidence type="ECO:0000256" key="6">
    <source>
        <dbReference type="RuleBase" id="RU361259"/>
    </source>
</evidence>
<reference evidence="11" key="2">
    <citation type="submission" date="2017-03" db="EMBL/GenBank/DDBJ databases">
        <title>Bacillus sp. V-88(T) DSM27956, whole genome shotgun sequencing project.</title>
        <authorList>
            <person name="Dastager S.G."/>
            <person name="Neurgaonkar P.S."/>
            <person name="Dharne M.S."/>
        </authorList>
    </citation>
    <scope>NUCLEOTIDE SEQUENCE [LARGE SCALE GENOMIC DNA]</scope>
    <source>
        <strain evidence="11">DSM 25145</strain>
    </source>
</reference>
<dbReference type="Proteomes" id="UP000186385">
    <property type="component" value="Unassembled WGS sequence"/>
</dbReference>
<evidence type="ECO:0000256" key="3">
    <source>
        <dbReference type="ARBA" id="ARBA00022679"/>
    </source>
</evidence>
<evidence type="ECO:0000313" key="8">
    <source>
        <dbReference type="EMBL" id="OXS77414.1"/>
    </source>
</evidence>
<sequence>MNIKKAVIPAAGLGTRFLPATKAQPKEMLPVVDKPAIQYIVEEAVASGIESIIIVTGRNKRSIEDHFDRSFEIEQTLEEKGKNDVLEQLHDISNLANIHYIRQKEPLGLGHAVLSARQFIGDEPFAVLLGDDLMVSEKPALQQLIDIYDQVQTDVIGVQHVAPEDVSKYGIIDPGAHTGPLYEIADLVEKPTAAEAPSMIAVMGRYILEPSTFTILEALDRGAGGEIQLTDALRKKCAAAPIHAVCLEGQRHDIGDKFGYLRAGIEMALQRPDMREQVLAYLESLRVGMTVGR</sequence>
<dbReference type="STRING" id="1017273.SAMN05443094_10539"/>
<feature type="domain" description="Nucleotidyl transferase" evidence="7">
    <location>
        <begin position="5"/>
        <end position="263"/>
    </location>
</feature>
<keyword evidence="11" id="KW-1185">Reference proteome</keyword>
<dbReference type="GO" id="GO:0003983">
    <property type="term" value="F:UTP:glucose-1-phosphate uridylyltransferase activity"/>
    <property type="evidence" value="ECO:0007669"/>
    <property type="project" value="UniProtKB-EC"/>
</dbReference>
<gene>
    <name evidence="8" type="ORF">B1B05_11265</name>
    <name evidence="9" type="ORF">SAMN05443094_10539</name>
</gene>
<dbReference type="Gene3D" id="3.90.550.10">
    <property type="entry name" value="Spore Coat Polysaccharide Biosynthesis Protein SpsA, Chain A"/>
    <property type="match status" value="1"/>
</dbReference>
<dbReference type="GO" id="GO:0006011">
    <property type="term" value="P:UDP-alpha-D-glucose metabolic process"/>
    <property type="evidence" value="ECO:0007669"/>
    <property type="project" value="InterPro"/>
</dbReference>
<evidence type="ECO:0000259" key="7">
    <source>
        <dbReference type="Pfam" id="PF00483"/>
    </source>
</evidence>
<dbReference type="InterPro" id="IPR029044">
    <property type="entry name" value="Nucleotide-diphossugar_trans"/>
</dbReference>
<dbReference type="AlphaFoldDB" id="A0A1N6XSD9"/>
<reference evidence="9 10" key="1">
    <citation type="submission" date="2017-01" db="EMBL/GenBank/DDBJ databases">
        <authorList>
            <person name="Mah S.A."/>
            <person name="Swanson W.J."/>
            <person name="Moy G.W."/>
            <person name="Vacquier V.D."/>
        </authorList>
    </citation>
    <scope>NUCLEOTIDE SEQUENCE [LARGE SCALE GENOMIC DNA]</scope>
    <source>
        <strain evidence="9 10">NIO-1016</strain>
    </source>
</reference>
<dbReference type="PANTHER" id="PTHR43197">
    <property type="entry name" value="UTP--GLUCOSE-1-PHOSPHATE URIDYLYLTRANSFERASE"/>
    <property type="match status" value="1"/>
</dbReference>
<dbReference type="PANTHER" id="PTHR43197:SF1">
    <property type="entry name" value="UTP--GLUCOSE-1-PHOSPHATE URIDYLYLTRANSFERASE"/>
    <property type="match status" value="1"/>
</dbReference>
<dbReference type="SUPFAM" id="SSF53448">
    <property type="entry name" value="Nucleotide-diphospho-sugar transferases"/>
    <property type="match status" value="1"/>
</dbReference>
<proteinExistence type="inferred from homology"/>
<evidence type="ECO:0000256" key="4">
    <source>
        <dbReference type="ARBA" id="ARBA00022695"/>
    </source>
</evidence>
<dbReference type="Proteomes" id="UP000215545">
    <property type="component" value="Unassembled WGS sequence"/>
</dbReference>
<dbReference type="InterPro" id="IPR005835">
    <property type="entry name" value="NTP_transferase_dom"/>
</dbReference>
<dbReference type="EMBL" id="FTLX01000005">
    <property type="protein sequence ID" value="SIR05139.1"/>
    <property type="molecule type" value="Genomic_DNA"/>
</dbReference>
<evidence type="ECO:0000256" key="5">
    <source>
        <dbReference type="ARBA" id="ARBA00048128"/>
    </source>
</evidence>
<accession>A0A1N6XSD9</accession>
<keyword evidence="4 6" id="KW-0548">Nucleotidyltransferase</keyword>
<dbReference type="EMBL" id="MWSK01000005">
    <property type="protein sequence ID" value="OXS77414.1"/>
    <property type="molecule type" value="Genomic_DNA"/>
</dbReference>
<dbReference type="InterPro" id="IPR005771">
    <property type="entry name" value="GalU_uridylyltTrfase_bac/arc"/>
</dbReference>
<keyword evidence="3 6" id="KW-0808">Transferase</keyword>
<name>A0A1N6XSD9_9BACI</name>
<comment type="similarity">
    <text evidence="1 6">Belongs to the UDPGP type 2 family.</text>
</comment>
<dbReference type="OrthoDB" id="9803871at2"/>
<dbReference type="NCBIfam" id="TIGR01099">
    <property type="entry name" value="galU"/>
    <property type="match status" value="1"/>
</dbReference>
<evidence type="ECO:0000313" key="11">
    <source>
        <dbReference type="Proteomes" id="UP000215545"/>
    </source>
</evidence>
<evidence type="ECO:0000256" key="2">
    <source>
        <dbReference type="ARBA" id="ARBA00012415"/>
    </source>
</evidence>
<reference evidence="8" key="3">
    <citation type="submission" date="2017-03" db="EMBL/GenBank/DDBJ databases">
        <authorList>
            <person name="Dastager S.G."/>
            <person name="Neurgaonkar P.S."/>
            <person name="Dharne M.S."/>
        </authorList>
    </citation>
    <scope>NUCLEOTIDE SEQUENCE</scope>
    <source>
        <strain evidence="8">DSM 25145</strain>
    </source>
</reference>
<evidence type="ECO:0000313" key="10">
    <source>
        <dbReference type="Proteomes" id="UP000186385"/>
    </source>
</evidence>